<evidence type="ECO:0000256" key="3">
    <source>
        <dbReference type="ARBA" id="ARBA00022679"/>
    </source>
</evidence>
<comment type="catalytic activity">
    <reaction evidence="1">
        <text>S-ubiquitinyl-[E2 ubiquitin-conjugating enzyme]-L-cysteine + [acceptor protein]-L-lysine = [E2 ubiquitin-conjugating enzyme]-L-cysteine + N(6)-ubiquitinyl-[acceptor protein]-L-lysine.</text>
        <dbReference type="EC" id="2.3.2.27"/>
    </reaction>
</comment>
<feature type="compositionally biased region" description="Low complexity" evidence="9">
    <location>
        <begin position="200"/>
        <end position="209"/>
    </location>
</feature>
<gene>
    <name evidence="11" type="ORF">Daesc_010286</name>
</gene>
<keyword evidence="4" id="KW-0479">Metal-binding</keyword>
<accession>A0AAX6M773</accession>
<sequence>MSGIEILIQSPMSALAARASEQVSPESDPRNLDDDPLLDLEQRNRFHHPHFDSDDDPDEEELDEQLFRGPGGFFGHRTILRSPDGQGLRTGSRTAPDNTDQIIRRFTEMISDIGGSPSTGRSGPDTLFGGQPSRVTLQRFSGPGFTGGVSSFTITSSSSGRVRPDPNRGPGFGPEDPFQRVFGNIMGDLSPPSMGRDSPNGQNENNGEGNARHPADFSLALSQLIASLINPHMVHGDAVYSQEALDRIITNLMEANPQSNAPAPASEEAIAKLPKKKLDEAMLGPELKGECTICIDEVKVGDEAVVLPCKHWFHEQCVVLWLKQHNTCPICRASIDGEAAGRPVPVTSNSQPGNSQPGPSGTAYLPRRQDEAPPLSRLRSDLTNSSTRPQPFRRDSNSPPTRSGTAPARVRSPSPSSRRSAQSDRTRDGRGSISGPLNWFRDRPERKSISAEDHGILVLAGFHEKSTILRITRPGSFTAKMAWSSGQIWGSGDARPPLLHLCEIPL</sequence>
<dbReference type="Pfam" id="PF13639">
    <property type="entry name" value="zf-RING_2"/>
    <property type="match status" value="1"/>
</dbReference>
<feature type="compositionally biased region" description="Basic and acidic residues" evidence="9">
    <location>
        <begin position="40"/>
        <end position="52"/>
    </location>
</feature>
<organism evidence="11 12">
    <name type="scientific">Daldinia eschscholtzii</name>
    <dbReference type="NCBI Taxonomy" id="292717"/>
    <lineage>
        <taxon>Eukaryota</taxon>
        <taxon>Fungi</taxon>
        <taxon>Dikarya</taxon>
        <taxon>Ascomycota</taxon>
        <taxon>Pezizomycotina</taxon>
        <taxon>Sordariomycetes</taxon>
        <taxon>Xylariomycetidae</taxon>
        <taxon>Xylariales</taxon>
        <taxon>Hypoxylaceae</taxon>
        <taxon>Daldinia</taxon>
    </lineage>
</organism>
<evidence type="ECO:0000313" key="12">
    <source>
        <dbReference type="Proteomes" id="UP001369815"/>
    </source>
</evidence>
<dbReference type="FunFam" id="3.30.40.10:FF:000127">
    <property type="entry name" value="E3 ubiquitin-protein ligase RNF181"/>
    <property type="match status" value="1"/>
</dbReference>
<dbReference type="GO" id="GO:0008270">
    <property type="term" value="F:zinc ion binding"/>
    <property type="evidence" value="ECO:0007669"/>
    <property type="project" value="UniProtKB-KW"/>
</dbReference>
<evidence type="ECO:0000256" key="1">
    <source>
        <dbReference type="ARBA" id="ARBA00000900"/>
    </source>
</evidence>
<keyword evidence="7" id="KW-0862">Zinc</keyword>
<dbReference type="SUPFAM" id="SSF57850">
    <property type="entry name" value="RING/U-box"/>
    <property type="match status" value="1"/>
</dbReference>
<evidence type="ECO:0000313" key="11">
    <source>
        <dbReference type="EMBL" id="KAK6948518.1"/>
    </source>
</evidence>
<dbReference type="GO" id="GO:0016567">
    <property type="term" value="P:protein ubiquitination"/>
    <property type="evidence" value="ECO:0007669"/>
    <property type="project" value="UniProtKB-ARBA"/>
</dbReference>
<reference evidence="11 12" key="1">
    <citation type="journal article" date="2024" name="Front Chem Biol">
        <title>Unveiling the potential of Daldinia eschscholtzii MFLUCC 19-0629 through bioactivity and bioinformatics studies for enhanced sustainable agriculture production.</title>
        <authorList>
            <person name="Brooks S."/>
            <person name="Weaver J.A."/>
            <person name="Klomchit A."/>
            <person name="Alharthi S.A."/>
            <person name="Onlamun T."/>
            <person name="Nurani R."/>
            <person name="Vong T.K."/>
            <person name="Alberti F."/>
            <person name="Greco C."/>
        </authorList>
    </citation>
    <scope>NUCLEOTIDE SEQUENCE [LARGE SCALE GENOMIC DNA]</scope>
    <source>
        <strain evidence="11">MFLUCC 19-0629</strain>
    </source>
</reference>
<evidence type="ECO:0000256" key="5">
    <source>
        <dbReference type="ARBA" id="ARBA00022771"/>
    </source>
</evidence>
<evidence type="ECO:0000259" key="10">
    <source>
        <dbReference type="PROSITE" id="PS50089"/>
    </source>
</evidence>
<protein>
    <recommendedName>
        <fullName evidence="2">RING-type E3 ubiquitin transferase</fullName>
        <ecNumber evidence="2">2.3.2.27</ecNumber>
    </recommendedName>
</protein>
<dbReference type="InterPro" id="IPR013083">
    <property type="entry name" value="Znf_RING/FYVE/PHD"/>
</dbReference>
<dbReference type="Gene3D" id="3.30.40.10">
    <property type="entry name" value="Zinc/RING finger domain, C3HC4 (zinc finger)"/>
    <property type="match status" value="1"/>
</dbReference>
<feature type="region of interest" description="Disordered" evidence="9">
    <location>
        <begin position="13"/>
        <end position="63"/>
    </location>
</feature>
<evidence type="ECO:0000256" key="2">
    <source>
        <dbReference type="ARBA" id="ARBA00012483"/>
    </source>
</evidence>
<proteinExistence type="predicted"/>
<feature type="compositionally biased region" description="Acidic residues" evidence="9">
    <location>
        <begin position="53"/>
        <end position="63"/>
    </location>
</feature>
<feature type="compositionally biased region" description="Polar residues" evidence="9">
    <location>
        <begin position="346"/>
        <end position="359"/>
    </location>
</feature>
<dbReference type="PANTHER" id="PTHR45931">
    <property type="entry name" value="SI:CH211-59O9.10"/>
    <property type="match status" value="1"/>
</dbReference>
<dbReference type="PROSITE" id="PS50089">
    <property type="entry name" value="ZF_RING_2"/>
    <property type="match status" value="1"/>
</dbReference>
<evidence type="ECO:0000256" key="9">
    <source>
        <dbReference type="SAM" id="MobiDB-lite"/>
    </source>
</evidence>
<name>A0AAX6M773_9PEZI</name>
<evidence type="ECO:0000256" key="7">
    <source>
        <dbReference type="ARBA" id="ARBA00022833"/>
    </source>
</evidence>
<dbReference type="AlphaFoldDB" id="A0AAX6M773"/>
<dbReference type="SMART" id="SM00184">
    <property type="entry name" value="RING"/>
    <property type="match status" value="1"/>
</dbReference>
<dbReference type="EC" id="2.3.2.27" evidence="2"/>
<dbReference type="EMBL" id="JBANMG010000010">
    <property type="protein sequence ID" value="KAK6948518.1"/>
    <property type="molecule type" value="Genomic_DNA"/>
</dbReference>
<evidence type="ECO:0000256" key="4">
    <source>
        <dbReference type="ARBA" id="ARBA00022723"/>
    </source>
</evidence>
<evidence type="ECO:0000256" key="6">
    <source>
        <dbReference type="ARBA" id="ARBA00022786"/>
    </source>
</evidence>
<dbReference type="InterPro" id="IPR051834">
    <property type="entry name" value="RING_finger_E3_ligase"/>
</dbReference>
<keyword evidence="6" id="KW-0833">Ubl conjugation pathway</keyword>
<keyword evidence="3" id="KW-0808">Transferase</keyword>
<feature type="compositionally biased region" description="Low complexity" evidence="9">
    <location>
        <begin position="406"/>
        <end position="420"/>
    </location>
</feature>
<comment type="caution">
    <text evidence="11">The sequence shown here is derived from an EMBL/GenBank/DDBJ whole genome shotgun (WGS) entry which is preliminary data.</text>
</comment>
<dbReference type="GO" id="GO:0005634">
    <property type="term" value="C:nucleus"/>
    <property type="evidence" value="ECO:0007669"/>
    <property type="project" value="TreeGrafter"/>
</dbReference>
<dbReference type="GO" id="GO:0006511">
    <property type="term" value="P:ubiquitin-dependent protein catabolic process"/>
    <property type="evidence" value="ECO:0007669"/>
    <property type="project" value="TreeGrafter"/>
</dbReference>
<feature type="compositionally biased region" description="Basic and acidic residues" evidence="9">
    <location>
        <begin position="421"/>
        <end position="430"/>
    </location>
</feature>
<dbReference type="InterPro" id="IPR001841">
    <property type="entry name" value="Znf_RING"/>
</dbReference>
<feature type="region of interest" description="Disordered" evidence="9">
    <location>
        <begin position="186"/>
        <end position="213"/>
    </location>
</feature>
<evidence type="ECO:0000256" key="8">
    <source>
        <dbReference type="PROSITE-ProRule" id="PRU00175"/>
    </source>
</evidence>
<dbReference type="PANTHER" id="PTHR45931:SF16">
    <property type="entry name" value="RING_U-BOX SUPERFAMILY PROTEIN"/>
    <property type="match status" value="1"/>
</dbReference>
<keyword evidence="12" id="KW-1185">Reference proteome</keyword>
<dbReference type="Proteomes" id="UP001369815">
    <property type="component" value="Unassembled WGS sequence"/>
</dbReference>
<feature type="domain" description="RING-type" evidence="10">
    <location>
        <begin position="291"/>
        <end position="332"/>
    </location>
</feature>
<keyword evidence="5 8" id="KW-0863">Zinc-finger</keyword>
<dbReference type="GO" id="GO:0061630">
    <property type="term" value="F:ubiquitin protein ligase activity"/>
    <property type="evidence" value="ECO:0007669"/>
    <property type="project" value="UniProtKB-EC"/>
</dbReference>
<feature type="region of interest" description="Disordered" evidence="9">
    <location>
        <begin position="339"/>
        <end position="440"/>
    </location>
</feature>